<sequence length="108" mass="11782">MALHNVRRADLTAQYTHVLAPDTAYTGASQGVVSQSMPMLAMFMRNKFLAWFSLLTAWHTYLTADPNAVRDREGTEVGPIMKLGMAVVAVVVCYTGMVLPQPAPGAKR</sequence>
<dbReference type="GeneID" id="4619902"/>
<evidence type="ECO:0000256" key="1">
    <source>
        <dbReference type="SAM" id="Phobius"/>
    </source>
</evidence>
<name>Q75BH6_EREGS</name>
<dbReference type="FunCoup" id="Q75BH6">
    <property type="interactions" value="29"/>
</dbReference>
<dbReference type="InParanoid" id="Q75BH6"/>
<accession>Q75BH6</accession>
<dbReference type="RefSeq" id="NP_983767.2">
    <property type="nucleotide sequence ID" value="NM_209120.2"/>
</dbReference>
<dbReference type="PANTHER" id="PTHR28038">
    <property type="entry name" value="ADL329WP"/>
    <property type="match status" value="1"/>
</dbReference>
<proteinExistence type="predicted"/>
<reference evidence="2 3" key="1">
    <citation type="journal article" date="2004" name="Science">
        <title>The Ashbya gossypii genome as a tool for mapping the ancient Saccharomyces cerevisiae genome.</title>
        <authorList>
            <person name="Dietrich F.S."/>
            <person name="Voegeli S."/>
            <person name="Brachat S."/>
            <person name="Lerch A."/>
            <person name="Gates K."/>
            <person name="Steiner S."/>
            <person name="Mohr C."/>
            <person name="Pohlmann R."/>
            <person name="Luedi P."/>
            <person name="Choi S."/>
            <person name="Wing R.A."/>
            <person name="Flavier A."/>
            <person name="Gaffney T.D."/>
            <person name="Philippsen P."/>
        </authorList>
    </citation>
    <scope>NUCLEOTIDE SEQUENCE [LARGE SCALE GENOMIC DNA]</scope>
    <source>
        <strain evidence="3">ATCC 10895 / CBS 109.51 / FGSC 9923 / NRRL Y-1056</strain>
    </source>
</reference>
<dbReference type="OMA" id="RNKFIGW"/>
<reference evidence="3" key="2">
    <citation type="journal article" date="2013" name="G3 (Bethesda)">
        <title>Genomes of Ashbya fungi isolated from insects reveal four mating-type loci, numerous translocations, lack of transposons, and distinct gene duplications.</title>
        <authorList>
            <person name="Dietrich F.S."/>
            <person name="Voegeli S."/>
            <person name="Kuo S."/>
            <person name="Philippsen P."/>
        </authorList>
    </citation>
    <scope>GENOME REANNOTATION</scope>
    <source>
        <strain evidence="3">ATCC 10895 / CBS 109.51 / FGSC 9923 / NRRL Y-1056</strain>
    </source>
</reference>
<dbReference type="AlphaFoldDB" id="Q75BH6"/>
<keyword evidence="3" id="KW-1185">Reference proteome</keyword>
<dbReference type="eggNOG" id="ENOG502S6JB">
    <property type="taxonomic scope" value="Eukaryota"/>
</dbReference>
<gene>
    <name evidence="2" type="ORF">AGOS_ADL329W</name>
</gene>
<protein>
    <submittedName>
        <fullName evidence="2">ADL329Wp</fullName>
    </submittedName>
</protein>
<keyword evidence="1" id="KW-0472">Membrane</keyword>
<evidence type="ECO:0000313" key="2">
    <source>
        <dbReference type="EMBL" id="AAS51591.2"/>
    </source>
</evidence>
<dbReference type="KEGG" id="ago:AGOS_ADL329W"/>
<keyword evidence="1" id="KW-1133">Transmembrane helix</keyword>
<dbReference type="PANTHER" id="PTHR28038:SF1">
    <property type="entry name" value="ADL329WP"/>
    <property type="match status" value="1"/>
</dbReference>
<feature type="transmembrane region" description="Helical" evidence="1">
    <location>
        <begin position="80"/>
        <end position="99"/>
    </location>
</feature>
<dbReference type="STRING" id="284811.Q75BH6"/>
<dbReference type="OrthoDB" id="284718at2759"/>
<dbReference type="EMBL" id="AE016817">
    <property type="protein sequence ID" value="AAS51591.2"/>
    <property type="molecule type" value="Genomic_DNA"/>
</dbReference>
<keyword evidence="1" id="KW-0812">Transmembrane</keyword>
<organism evidence="2 3">
    <name type="scientific">Eremothecium gossypii (strain ATCC 10895 / CBS 109.51 / FGSC 9923 / NRRL Y-1056)</name>
    <name type="common">Yeast</name>
    <name type="synonym">Ashbya gossypii</name>
    <dbReference type="NCBI Taxonomy" id="284811"/>
    <lineage>
        <taxon>Eukaryota</taxon>
        <taxon>Fungi</taxon>
        <taxon>Dikarya</taxon>
        <taxon>Ascomycota</taxon>
        <taxon>Saccharomycotina</taxon>
        <taxon>Saccharomycetes</taxon>
        <taxon>Saccharomycetales</taxon>
        <taxon>Saccharomycetaceae</taxon>
        <taxon>Eremothecium</taxon>
    </lineage>
</organism>
<dbReference type="HOGENOM" id="CLU_129456_1_0_1"/>
<evidence type="ECO:0000313" key="3">
    <source>
        <dbReference type="Proteomes" id="UP000000591"/>
    </source>
</evidence>
<dbReference type="Proteomes" id="UP000000591">
    <property type="component" value="Chromosome IV"/>
</dbReference>
<feature type="transmembrane region" description="Helical" evidence="1">
    <location>
        <begin position="48"/>
        <end position="64"/>
    </location>
</feature>